<dbReference type="EMBL" id="RBLJ01000002">
    <property type="protein sequence ID" value="RKS59418.1"/>
    <property type="molecule type" value="Genomic_DNA"/>
</dbReference>
<comment type="caution">
    <text evidence="2">The sequence shown here is derived from an EMBL/GenBank/DDBJ whole genome shotgun (WGS) entry which is preliminary data.</text>
</comment>
<keyword evidence="1" id="KW-0175">Coiled coil</keyword>
<evidence type="ECO:0000256" key="1">
    <source>
        <dbReference type="SAM" id="Coils"/>
    </source>
</evidence>
<dbReference type="Proteomes" id="UP000280955">
    <property type="component" value="Unassembled WGS sequence"/>
</dbReference>
<evidence type="ECO:0000313" key="2">
    <source>
        <dbReference type="EMBL" id="RKS59418.1"/>
    </source>
</evidence>
<sequence>MKKPSKRWKEFCQIISIIDIGIGKQQRKLKKLNKQHDMLRMTITDYWQDVQTAQNKLKMLNIEDEVDALKFFFRRRENIRSLIESLVFDVSVVQQELEKIETEIAKSESEKLRLEKRKDVLDELKKQLT</sequence>
<evidence type="ECO:0000313" key="3">
    <source>
        <dbReference type="Proteomes" id="UP000280955"/>
    </source>
</evidence>
<organism evidence="2 3">
    <name type="scientific">Photorhabdus asymbiotica</name>
    <dbReference type="NCBI Taxonomy" id="291112"/>
    <lineage>
        <taxon>Bacteria</taxon>
        <taxon>Pseudomonadati</taxon>
        <taxon>Pseudomonadota</taxon>
        <taxon>Gammaproteobacteria</taxon>
        <taxon>Enterobacterales</taxon>
        <taxon>Morganellaceae</taxon>
        <taxon>Photorhabdus</taxon>
    </lineage>
</organism>
<accession>A0ABX9SN17</accession>
<proteinExistence type="predicted"/>
<protein>
    <submittedName>
        <fullName evidence="2">Uncharacterized protein</fullName>
    </submittedName>
</protein>
<reference evidence="2 3" key="1">
    <citation type="submission" date="2018-10" db="EMBL/GenBank/DDBJ databases">
        <title>Genomic Encyclopedia of Archaeal and Bacterial Type Strains, Phase II (KMG-II): from individual species to whole genera.</title>
        <authorList>
            <person name="Goeker M."/>
        </authorList>
    </citation>
    <scope>NUCLEOTIDE SEQUENCE [LARGE SCALE GENOMIC DNA]</scope>
    <source>
        <strain evidence="2 3">DSM 15149</strain>
    </source>
</reference>
<feature type="coiled-coil region" evidence="1">
    <location>
        <begin position="90"/>
        <end position="124"/>
    </location>
</feature>
<keyword evidence="3" id="KW-1185">Reference proteome</keyword>
<name>A0ABX9SN17_9GAMM</name>
<gene>
    <name evidence="2" type="ORF">BDD30_1489</name>
</gene>
<dbReference type="RefSeq" id="WP_041382365.1">
    <property type="nucleotide sequence ID" value="NC_012962.1"/>
</dbReference>